<name>A0ABY5W7F8_9ACTN</name>
<accession>A0ABY5W7F8</accession>
<dbReference type="Proteomes" id="UP001059617">
    <property type="component" value="Chromosome"/>
</dbReference>
<reference evidence="1" key="2">
    <citation type="submission" date="2022-09" db="EMBL/GenBank/DDBJ databases">
        <title>Biosynthetic gene clusters of Dactylosporangioum fulvum.</title>
        <authorList>
            <person name="Caradec T."/>
        </authorList>
    </citation>
    <scope>NUCLEOTIDE SEQUENCE</scope>
    <source>
        <strain evidence="1">NRRL B-16292</strain>
    </source>
</reference>
<dbReference type="EMBL" id="CP073720">
    <property type="protein sequence ID" value="UWP85817.1"/>
    <property type="molecule type" value="Genomic_DNA"/>
</dbReference>
<organism evidence="1 2">
    <name type="scientific">Dactylosporangium fulvum</name>
    <dbReference type="NCBI Taxonomy" id="53359"/>
    <lineage>
        <taxon>Bacteria</taxon>
        <taxon>Bacillati</taxon>
        <taxon>Actinomycetota</taxon>
        <taxon>Actinomycetes</taxon>
        <taxon>Micromonosporales</taxon>
        <taxon>Micromonosporaceae</taxon>
        <taxon>Dactylosporangium</taxon>
    </lineage>
</organism>
<protein>
    <submittedName>
        <fullName evidence="1">Uncharacterized protein</fullName>
    </submittedName>
</protein>
<evidence type="ECO:0000313" key="1">
    <source>
        <dbReference type="EMBL" id="UWP85817.1"/>
    </source>
</evidence>
<dbReference type="RefSeq" id="WP_259864110.1">
    <property type="nucleotide sequence ID" value="NZ_BAAAST010000073.1"/>
</dbReference>
<gene>
    <name evidence="1" type="ORF">Dfulv_16855</name>
</gene>
<evidence type="ECO:0000313" key="2">
    <source>
        <dbReference type="Proteomes" id="UP001059617"/>
    </source>
</evidence>
<keyword evidence="2" id="KW-1185">Reference proteome</keyword>
<sequence>MTNLSPPAEAILGIVTANGTGTSFVEIEQALSAAGFDPAGELGIEHPECANLFIWAGVNAMFTAALNELLGAHLVHYRPTSVLVYLADGKLLQMPPAVRPPKNGYREPHWVPAVINLGPVPTGGVE</sequence>
<reference evidence="1" key="1">
    <citation type="submission" date="2021-04" db="EMBL/GenBank/DDBJ databases">
        <authorList>
            <person name="Hartkoorn R.C."/>
            <person name="Beaudoing E."/>
            <person name="Hot D."/>
        </authorList>
    </citation>
    <scope>NUCLEOTIDE SEQUENCE</scope>
    <source>
        <strain evidence="1">NRRL B-16292</strain>
    </source>
</reference>
<proteinExistence type="predicted"/>